<dbReference type="Gene3D" id="2.30.29.30">
    <property type="entry name" value="Pleckstrin-homology domain (PH domain)/Phosphotyrosine-binding domain (PTB)"/>
    <property type="match status" value="1"/>
</dbReference>
<dbReference type="RefSeq" id="XP_024697292.1">
    <property type="nucleotide sequence ID" value="XM_024839826.1"/>
</dbReference>
<name>A0A2I1DFQ4_ASPC2</name>
<dbReference type="SUPFAM" id="SSF54236">
    <property type="entry name" value="Ubiquitin-like"/>
    <property type="match status" value="1"/>
</dbReference>
<feature type="region of interest" description="Disordered" evidence="1">
    <location>
        <begin position="819"/>
        <end position="857"/>
    </location>
</feature>
<dbReference type="Gene3D" id="3.10.20.90">
    <property type="entry name" value="Phosphatidylinositol 3-kinase Catalytic Subunit, Chain A, domain 1"/>
    <property type="match status" value="1"/>
</dbReference>
<evidence type="ECO:0000313" key="2">
    <source>
        <dbReference type="EMBL" id="PKY08698.1"/>
    </source>
</evidence>
<dbReference type="PANTHER" id="PTHR38700">
    <property type="entry name" value="YALI0E22418P"/>
    <property type="match status" value="1"/>
</dbReference>
<feature type="compositionally biased region" description="Polar residues" evidence="1">
    <location>
        <begin position="781"/>
        <end position="793"/>
    </location>
</feature>
<dbReference type="PANTHER" id="PTHR38700:SF1">
    <property type="entry name" value="PH DOMAIN-CONTAINING PROTEIN"/>
    <property type="match status" value="1"/>
</dbReference>
<dbReference type="InterPro" id="IPR029071">
    <property type="entry name" value="Ubiquitin-like_domsf"/>
</dbReference>
<keyword evidence="3" id="KW-1185">Reference proteome</keyword>
<dbReference type="Proteomes" id="UP000234254">
    <property type="component" value="Unassembled WGS sequence"/>
</dbReference>
<evidence type="ECO:0000256" key="1">
    <source>
        <dbReference type="SAM" id="MobiDB-lite"/>
    </source>
</evidence>
<feature type="region of interest" description="Disordered" evidence="1">
    <location>
        <begin position="737"/>
        <end position="803"/>
    </location>
</feature>
<feature type="compositionally biased region" description="Basic residues" evidence="1">
    <location>
        <begin position="21"/>
        <end position="30"/>
    </location>
</feature>
<dbReference type="GeneID" id="36547350"/>
<feature type="region of interest" description="Disordered" evidence="1">
    <location>
        <begin position="1"/>
        <end position="268"/>
    </location>
</feature>
<proteinExistence type="predicted"/>
<reference evidence="2" key="1">
    <citation type="submission" date="2016-12" db="EMBL/GenBank/DDBJ databases">
        <title>The genomes of Aspergillus section Nigri reveals drivers in fungal speciation.</title>
        <authorList>
            <consortium name="DOE Joint Genome Institute"/>
            <person name="Vesth T.C."/>
            <person name="Nybo J."/>
            <person name="Theobald S."/>
            <person name="Brandl J."/>
            <person name="Frisvad J.C."/>
            <person name="Nielsen K.F."/>
            <person name="Lyhne E.K."/>
            <person name="Kogle M.E."/>
            <person name="Kuo A."/>
            <person name="Riley R."/>
            <person name="Clum A."/>
            <person name="Nolan M."/>
            <person name="Lipzen A."/>
            <person name="Salamov A."/>
            <person name="Henrissat B."/>
            <person name="Wiebenga A."/>
            <person name="De vries R.P."/>
            <person name="Grigoriev I.V."/>
            <person name="Mortensen U.H."/>
            <person name="Andersen M.R."/>
            <person name="Baker S.E."/>
        </authorList>
    </citation>
    <scope>NUCLEOTIDE SEQUENCE</scope>
    <source>
        <strain evidence="2">IBT 28561</strain>
    </source>
</reference>
<evidence type="ECO:0000313" key="3">
    <source>
        <dbReference type="Proteomes" id="UP000234254"/>
    </source>
</evidence>
<feature type="compositionally biased region" description="Low complexity" evidence="1">
    <location>
        <begin position="33"/>
        <end position="51"/>
    </location>
</feature>
<protein>
    <recommendedName>
        <fullName evidence="4">PH domain-containing protein</fullName>
    </recommendedName>
</protein>
<feature type="compositionally biased region" description="Polar residues" evidence="1">
    <location>
        <begin position="556"/>
        <end position="567"/>
    </location>
</feature>
<feature type="compositionally biased region" description="Polar residues" evidence="1">
    <location>
        <begin position="182"/>
        <end position="191"/>
    </location>
</feature>
<dbReference type="AlphaFoldDB" id="A0A2I1DFQ4"/>
<accession>A0A2I1DFQ4</accession>
<feature type="compositionally biased region" description="Basic and acidic residues" evidence="1">
    <location>
        <begin position="121"/>
        <end position="154"/>
    </location>
</feature>
<feature type="compositionally biased region" description="Basic and acidic residues" evidence="1">
    <location>
        <begin position="164"/>
        <end position="173"/>
    </location>
</feature>
<feature type="compositionally biased region" description="Low complexity" evidence="1">
    <location>
        <begin position="652"/>
        <end position="671"/>
    </location>
</feature>
<dbReference type="InterPro" id="IPR011993">
    <property type="entry name" value="PH-like_dom_sf"/>
</dbReference>
<feature type="compositionally biased region" description="Basic and acidic residues" evidence="1">
    <location>
        <begin position="516"/>
        <end position="530"/>
    </location>
</feature>
<feature type="region of interest" description="Disordered" evidence="1">
    <location>
        <begin position="516"/>
        <end position="590"/>
    </location>
</feature>
<organism evidence="2 3">
    <name type="scientific">Aspergillus campestris (strain IBT 28561)</name>
    <dbReference type="NCBI Taxonomy" id="1392248"/>
    <lineage>
        <taxon>Eukaryota</taxon>
        <taxon>Fungi</taxon>
        <taxon>Dikarya</taxon>
        <taxon>Ascomycota</taxon>
        <taxon>Pezizomycotina</taxon>
        <taxon>Eurotiomycetes</taxon>
        <taxon>Eurotiomycetidae</taxon>
        <taxon>Eurotiales</taxon>
        <taxon>Aspergillaceae</taxon>
        <taxon>Aspergillus</taxon>
        <taxon>Aspergillus subgen. Circumdati</taxon>
    </lineage>
</organism>
<dbReference type="VEuPathDB" id="FungiDB:P168DRAFT_314757"/>
<comment type="caution">
    <text evidence="2">The sequence shown here is derived from an EMBL/GenBank/DDBJ whole genome shotgun (WGS) entry which is preliminary data.</text>
</comment>
<dbReference type="EMBL" id="MSFM01000001">
    <property type="protein sequence ID" value="PKY08698.1"/>
    <property type="molecule type" value="Genomic_DNA"/>
</dbReference>
<feature type="compositionally biased region" description="Basic and acidic residues" evidence="1">
    <location>
        <begin position="95"/>
        <end position="110"/>
    </location>
</feature>
<gene>
    <name evidence="2" type="ORF">P168DRAFT_314757</name>
</gene>
<evidence type="ECO:0008006" key="4">
    <source>
        <dbReference type="Google" id="ProtNLM"/>
    </source>
</evidence>
<dbReference type="OrthoDB" id="6235964at2759"/>
<feature type="region of interest" description="Disordered" evidence="1">
    <location>
        <begin position="644"/>
        <end position="689"/>
    </location>
</feature>
<dbReference type="SUPFAM" id="SSF50729">
    <property type="entry name" value="PH domain-like"/>
    <property type="match status" value="1"/>
</dbReference>
<sequence length="857" mass="93672">MASEKQDSVGGSQGGGPMKFSRYRSVRKAAKQPPVSRAPSAAGSGAHAPVPQDDFATALASNTTIKRSMSRYRRPRTSTSQSTPDPPPPLPTSADRTRDLAHQGRPRGDTVDSPVRRRSAGRSEDVGSRIAADNKIDSRSATEERPYRGGDHNRARANNGDHSATARDLHRQNAMDCLTGGDQISSASTSAFRRPTVRLRTRKNTESENEPDDDRNHDRTRSRPSSQEIKAGRRRSKNQQPTPPSRKPPNALSNDQSDSDAAFNSPVESGALSRFPGIDAPVSAVNSGERAVHVQFKKHTFILNVVPSTSAQDLLLSAAEVLTGQIDPHKYILVESFRELGLERPLRRYEYIRDVMNSWASDGENRLIIVPPASLDALSMLESQSVSSEPPADVTVQMYYSQRPRKWDKRYVTLRSDGQITVSKKERSQDQTNTCHLSDFDMYSLTSSYYADSVRPPKKVCQAVKSQQKSSMFLTTEKFVHFFSTNHKDVAETWYKAVQAWRSWYLVTKLCAGRPEEKRQSQIDTDDARGGVKSPPKPLMNPFESSDEGMASSSSQDPSKATTSKQLFSRKKSARGHGPPPCSLPKSLATDADTPLSQLSEAAPFTSSGLLGRTYTVRQRAMKEREEQERRANEEAFTQGLVGAMSSRPSHNSASGPNSRSNSRSNTMTSAHAPDHASLMKRSQSVKSKPLVDLTPVYQEPPQHARKGRAVTVDPGMPLIGAATSRDGPLNAITIPPATTWKRPTIPPVPELPSATTADCRTRKRSNTARSVSNHPRHHQTYTAPSSPTSPIDSAQYPGKEPFIPNSLLARTAQLAVTPSGAPIGHGVATGDRNAAKPMLDMTPQSPFAEGSLLHGL</sequence>